<dbReference type="EMBL" id="UAWC01000005">
    <property type="protein sequence ID" value="SQB34035.1"/>
    <property type="molecule type" value="Genomic_DNA"/>
</dbReference>
<dbReference type="RefSeq" id="WP_089867729.1">
    <property type="nucleotide sequence ID" value="NZ_CP173238.1"/>
</dbReference>
<dbReference type="STRING" id="1494.SAMN05216497_1289"/>
<dbReference type="OrthoDB" id="1753657at2"/>
<evidence type="ECO:0000313" key="3">
    <source>
        <dbReference type="Proteomes" id="UP000198811"/>
    </source>
</evidence>
<evidence type="ECO:0000313" key="2">
    <source>
        <dbReference type="EMBL" id="SQB34035.1"/>
    </source>
</evidence>
<sequence length="70" mass="8322">MRKISCIMCRKPLNNGIMIKGIKICKNCEEKIIKEDGMTDFYSYYVNCIKKYIIYQMIKGEGTRCQNYHL</sequence>
<name>A0A239YX71_CLOCO</name>
<organism evidence="2 4">
    <name type="scientific">Clostridium cochlearium</name>
    <dbReference type="NCBI Taxonomy" id="1494"/>
    <lineage>
        <taxon>Bacteria</taxon>
        <taxon>Bacillati</taxon>
        <taxon>Bacillota</taxon>
        <taxon>Clostridia</taxon>
        <taxon>Eubacteriales</taxon>
        <taxon>Clostridiaceae</taxon>
        <taxon>Clostridium</taxon>
    </lineage>
</organism>
<reference evidence="2 4" key="2">
    <citation type="submission" date="2018-06" db="EMBL/GenBank/DDBJ databases">
        <authorList>
            <consortium name="Pathogen Informatics"/>
            <person name="Doyle S."/>
        </authorList>
    </citation>
    <scope>NUCLEOTIDE SEQUENCE [LARGE SCALE GENOMIC DNA]</scope>
    <source>
        <strain evidence="2 4">NCTC13028</strain>
    </source>
</reference>
<dbReference type="Proteomes" id="UP000250223">
    <property type="component" value="Unassembled WGS sequence"/>
</dbReference>
<dbReference type="EMBL" id="FNGL01000028">
    <property type="protein sequence ID" value="SDL39602.1"/>
    <property type="molecule type" value="Genomic_DNA"/>
</dbReference>
<keyword evidence="3" id="KW-1185">Reference proteome</keyword>
<evidence type="ECO:0000313" key="4">
    <source>
        <dbReference type="Proteomes" id="UP000250223"/>
    </source>
</evidence>
<evidence type="ECO:0000313" key="1">
    <source>
        <dbReference type="EMBL" id="SDL39602.1"/>
    </source>
</evidence>
<reference evidence="1 3" key="1">
    <citation type="submission" date="2016-10" db="EMBL/GenBank/DDBJ databases">
        <authorList>
            <person name="Varghese N."/>
            <person name="Submissions S."/>
        </authorList>
    </citation>
    <scope>NUCLEOTIDE SEQUENCE [LARGE SCALE GENOMIC DNA]</scope>
    <source>
        <strain evidence="1 3">NLAE-zl-C224</strain>
    </source>
</reference>
<dbReference type="AlphaFoldDB" id="A0A239YX71"/>
<dbReference type="GeneID" id="70576042"/>
<gene>
    <name evidence="2" type="ORF">NCTC13028_00924</name>
    <name evidence="1" type="ORF">SAMN05216497_1289</name>
</gene>
<accession>A0A239YX71</accession>
<protein>
    <submittedName>
        <fullName evidence="2">CsfB protein</fullName>
    </submittedName>
    <submittedName>
        <fullName evidence="1">Inhibitor of sigma-G Gin</fullName>
    </submittedName>
</protein>
<dbReference type="Proteomes" id="UP000198811">
    <property type="component" value="Unassembled WGS sequence"/>
</dbReference>
<dbReference type="Pfam" id="PF10764">
    <property type="entry name" value="Gin"/>
    <property type="match status" value="1"/>
</dbReference>
<dbReference type="InterPro" id="IPR019700">
    <property type="entry name" value="Sigma-G_inhibitor_Gin"/>
</dbReference>
<proteinExistence type="predicted"/>